<proteinExistence type="predicted"/>
<evidence type="ECO:0000313" key="1">
    <source>
        <dbReference type="EMBL" id="MBC3919471.1"/>
    </source>
</evidence>
<sequence length="283" mass="28546">MNKSKLLGIITCLVLILAGCGGFVYTTVGGTVTGLTSGDTLVLRNDANYTQTLTADGTFSFNVASNGSYAISVLTQPNTVNCTVVNGTGKMTGEAAVKNIIVTCVPNVPIGGTLAGLADSTSLVLVNNNTGLTATVSTNGTFLFGNYVVNGNAYTIAVGIPPAAQYCTVANGTGTANILNTAAALTSVVTCVPAVPVKFTVTGMTAGTILTMVNTANAYADKFSVTLDGTYGFNWSLLNGVSYVAAVDTQPSGQTCKVANGTGVIDFNNPTAAANITVTCAKS</sequence>
<dbReference type="PROSITE" id="PS51257">
    <property type="entry name" value="PROKAR_LIPOPROTEIN"/>
    <property type="match status" value="1"/>
</dbReference>
<keyword evidence="2" id="KW-1185">Reference proteome</keyword>
<accession>A0ABR6ZUA3</accession>
<dbReference type="EMBL" id="JACOGF010000010">
    <property type="protein sequence ID" value="MBC3919471.1"/>
    <property type="molecule type" value="Genomic_DNA"/>
</dbReference>
<comment type="caution">
    <text evidence="1">The sequence shown here is derived from an EMBL/GenBank/DDBJ whole genome shotgun (WGS) entry which is preliminary data.</text>
</comment>
<organism evidence="1 2">
    <name type="scientific">Undibacterium hunanense</name>
    <dbReference type="NCBI Taxonomy" id="2762292"/>
    <lineage>
        <taxon>Bacteria</taxon>
        <taxon>Pseudomonadati</taxon>
        <taxon>Pseudomonadota</taxon>
        <taxon>Betaproteobacteria</taxon>
        <taxon>Burkholderiales</taxon>
        <taxon>Oxalobacteraceae</taxon>
        <taxon>Undibacterium</taxon>
    </lineage>
</organism>
<dbReference type="Proteomes" id="UP000650424">
    <property type="component" value="Unassembled WGS sequence"/>
</dbReference>
<protein>
    <recommendedName>
        <fullName evidence="3">Carboxypeptidase regulatory-like domain-containing protein</fullName>
    </recommendedName>
</protein>
<gene>
    <name evidence="1" type="ORF">H8L32_18420</name>
</gene>
<dbReference type="RefSeq" id="WP_186948744.1">
    <property type="nucleotide sequence ID" value="NZ_JACOGF010000010.1"/>
</dbReference>
<evidence type="ECO:0000313" key="2">
    <source>
        <dbReference type="Proteomes" id="UP000650424"/>
    </source>
</evidence>
<name>A0ABR6ZUA3_9BURK</name>
<evidence type="ECO:0008006" key="3">
    <source>
        <dbReference type="Google" id="ProtNLM"/>
    </source>
</evidence>
<reference evidence="1 2" key="1">
    <citation type="submission" date="2020-08" db="EMBL/GenBank/DDBJ databases">
        <title>Novel species isolated from subtropical streams in China.</title>
        <authorList>
            <person name="Lu H."/>
        </authorList>
    </citation>
    <scope>NUCLEOTIDE SEQUENCE [LARGE SCALE GENOMIC DNA]</scope>
    <source>
        <strain evidence="1 2">CY18W</strain>
    </source>
</reference>